<reference evidence="14 15" key="1">
    <citation type="submission" date="2019-11" db="EMBL/GenBank/DDBJ databases">
        <title>Draft genome sequence of Kocuria indica DP-K7, a methyl red degrading Actinobacterium.</title>
        <authorList>
            <person name="Kumaran S."/>
            <person name="Tischler D."/>
            <person name="Ngo A.C.R."/>
            <person name="Schultes F."/>
        </authorList>
    </citation>
    <scope>NUCLEOTIDE SEQUENCE [LARGE SCALE GENOMIC DNA]</scope>
    <source>
        <strain evidence="14 15">DP-K7</strain>
    </source>
</reference>
<keyword evidence="12 14" id="KW-0670">Pyruvate</keyword>
<evidence type="ECO:0000256" key="6">
    <source>
        <dbReference type="ARBA" id="ARBA00022723"/>
    </source>
</evidence>
<keyword evidence="8 14" id="KW-0418">Kinase</keyword>
<dbReference type="InterPro" id="IPR015813">
    <property type="entry name" value="Pyrv/PenolPyrv_kinase-like_dom"/>
</dbReference>
<dbReference type="InterPro" id="IPR015806">
    <property type="entry name" value="Pyrv_Knase_insert_dom_sf"/>
</dbReference>
<proteinExistence type="inferred from homology"/>
<gene>
    <name evidence="14" type="ORF">GKZ75_01885</name>
</gene>
<dbReference type="Pfam" id="PF00224">
    <property type="entry name" value="PK"/>
    <property type="match status" value="2"/>
</dbReference>
<protein>
    <recommendedName>
        <fullName evidence="4">pyruvate kinase</fullName>
        <ecNumber evidence="4">2.7.1.40</ecNumber>
    </recommendedName>
</protein>
<evidence type="ECO:0000256" key="2">
    <source>
        <dbReference type="ARBA" id="ARBA00004997"/>
    </source>
</evidence>
<dbReference type="GO" id="GO:0030955">
    <property type="term" value="F:potassium ion binding"/>
    <property type="evidence" value="ECO:0007669"/>
    <property type="project" value="InterPro"/>
</dbReference>
<evidence type="ECO:0000313" key="14">
    <source>
        <dbReference type="EMBL" id="NDO77020.1"/>
    </source>
</evidence>
<organism evidence="14 15">
    <name type="scientific">Kocuria marina subsp. indica</name>
    <dbReference type="NCBI Taxonomy" id="1049583"/>
    <lineage>
        <taxon>Bacteria</taxon>
        <taxon>Bacillati</taxon>
        <taxon>Actinomycetota</taxon>
        <taxon>Actinomycetes</taxon>
        <taxon>Micrococcales</taxon>
        <taxon>Micrococcaceae</taxon>
        <taxon>Kocuria</taxon>
    </lineage>
</organism>
<dbReference type="InterPro" id="IPR001697">
    <property type="entry name" value="Pyr_Knase"/>
</dbReference>
<evidence type="ECO:0000256" key="1">
    <source>
        <dbReference type="ARBA" id="ARBA00001958"/>
    </source>
</evidence>
<evidence type="ECO:0000256" key="11">
    <source>
        <dbReference type="ARBA" id="ARBA00023152"/>
    </source>
</evidence>
<evidence type="ECO:0000256" key="10">
    <source>
        <dbReference type="ARBA" id="ARBA00022842"/>
    </source>
</evidence>
<dbReference type="NCBIfam" id="NF011314">
    <property type="entry name" value="PRK14725.1"/>
    <property type="match status" value="1"/>
</dbReference>
<keyword evidence="10" id="KW-0460">Magnesium</keyword>
<dbReference type="Gene3D" id="3.20.20.60">
    <property type="entry name" value="Phosphoenolpyruvate-binding domains"/>
    <property type="match status" value="1"/>
</dbReference>
<dbReference type="InterPro" id="IPR015793">
    <property type="entry name" value="Pyrv_Knase_brl"/>
</dbReference>
<comment type="similarity">
    <text evidence="3">Belongs to the pyruvate kinase family.</text>
</comment>
<evidence type="ECO:0000256" key="8">
    <source>
        <dbReference type="ARBA" id="ARBA00022777"/>
    </source>
</evidence>
<feature type="domain" description="Pyruvate kinase barrel" evidence="13">
    <location>
        <begin position="318"/>
        <end position="573"/>
    </location>
</feature>
<evidence type="ECO:0000256" key="4">
    <source>
        <dbReference type="ARBA" id="ARBA00012142"/>
    </source>
</evidence>
<name>A0A6N9QX03_9MICC</name>
<keyword evidence="9" id="KW-0067">ATP-binding</keyword>
<keyword evidence="5" id="KW-0808">Transferase</keyword>
<dbReference type="InterPro" id="IPR040442">
    <property type="entry name" value="Pyrv_kinase-like_dom_sf"/>
</dbReference>
<feature type="domain" description="Pyruvate kinase barrel" evidence="13">
    <location>
        <begin position="144"/>
        <end position="229"/>
    </location>
</feature>
<evidence type="ECO:0000313" key="15">
    <source>
        <dbReference type="Proteomes" id="UP000471026"/>
    </source>
</evidence>
<evidence type="ECO:0000259" key="13">
    <source>
        <dbReference type="Pfam" id="PF00224"/>
    </source>
</evidence>
<keyword evidence="11" id="KW-0324">Glycolysis</keyword>
<dbReference type="Proteomes" id="UP000471026">
    <property type="component" value="Unassembled WGS sequence"/>
</dbReference>
<dbReference type="InterPro" id="IPR011037">
    <property type="entry name" value="Pyrv_Knase-like_insert_dom_sf"/>
</dbReference>
<evidence type="ECO:0000256" key="12">
    <source>
        <dbReference type="ARBA" id="ARBA00023317"/>
    </source>
</evidence>
<dbReference type="Gene3D" id="2.40.33.10">
    <property type="entry name" value="PK beta-barrel domain-like"/>
    <property type="match status" value="1"/>
</dbReference>
<dbReference type="GO" id="GO:0004743">
    <property type="term" value="F:pyruvate kinase activity"/>
    <property type="evidence" value="ECO:0007669"/>
    <property type="project" value="UniProtKB-EC"/>
</dbReference>
<dbReference type="EMBL" id="WMHZ01000002">
    <property type="protein sequence ID" value="NDO77020.1"/>
    <property type="molecule type" value="Genomic_DNA"/>
</dbReference>
<accession>A0A6N9QX03</accession>
<evidence type="ECO:0000256" key="9">
    <source>
        <dbReference type="ARBA" id="ARBA00022840"/>
    </source>
</evidence>
<dbReference type="GO" id="GO:0000287">
    <property type="term" value="F:magnesium ion binding"/>
    <property type="evidence" value="ECO:0007669"/>
    <property type="project" value="InterPro"/>
</dbReference>
<dbReference type="RefSeq" id="WP_162228547.1">
    <property type="nucleotide sequence ID" value="NZ_WMHZ01000002.1"/>
</dbReference>
<comment type="pathway">
    <text evidence="2">Carbohydrate degradation; glycolysis; pyruvate from D-glyceraldehyde 3-phosphate: step 5/5.</text>
</comment>
<evidence type="ECO:0000256" key="3">
    <source>
        <dbReference type="ARBA" id="ARBA00008663"/>
    </source>
</evidence>
<dbReference type="GO" id="GO:0005524">
    <property type="term" value="F:ATP binding"/>
    <property type="evidence" value="ECO:0007669"/>
    <property type="project" value="UniProtKB-KW"/>
</dbReference>
<sequence>MSTGQQDDRERSDRAGECLTRVLELFERMGAAREVRLEDINGVNPRHRFSAANLVDYAAVRAQDVRDLQAELSSLGLSSLGRMESDVAQHLSAVAHTLAAVAGQEPPRLPDLDAGIIPGEDPRPGPLTLARNTVRLLGQAPEDRDTRIMVTMPSEAADDPALVARMVGAGMDVARINCAHDGPDEWSRMIEHLRDAAAEFGRDLRIAMDLAGPKVRTGPLAPGPRVEKIKPDRDATGHVVRPARLWLGASYSDDDVPSVPVTPATWLAERTEGERIHVRDARDSGRTLRVVEAHDDGVLVEFSKTVYFATGIVLRSRDGAEAVLGELPETEQYLRIGIGDTLRLLDSTEPVAVTDESPARIGCTLPEAFRDVREGQRVWLDDGKLGGVIRSAGPEHMDLEITHAGPAGTKLKAEKGINFPDTDLSIRSLTERDREDLRFVARHADIVNMSFVRSAQDVADLLEQLSELDATSVDVTLKIETVGGFEQLPMMLLAAMRWQDSGVMIARGDLAVETGFERMAEVQQEILWLCEAGHVPVIWATQVLQGLAKKGVPSRAEITDAAQGQRAECVMLNKGPFVVEAIQTLSSVLQRMAGHAAKRTDLMRKLRAWSEFVR</sequence>
<dbReference type="EC" id="2.7.1.40" evidence="4"/>
<dbReference type="UniPathway" id="UPA00109">
    <property type="reaction ID" value="UER00188"/>
</dbReference>
<dbReference type="SUPFAM" id="SSF51621">
    <property type="entry name" value="Phosphoenolpyruvate/pyruvate domain"/>
    <property type="match status" value="1"/>
</dbReference>
<evidence type="ECO:0000256" key="5">
    <source>
        <dbReference type="ARBA" id="ARBA00022679"/>
    </source>
</evidence>
<dbReference type="PANTHER" id="PTHR11817">
    <property type="entry name" value="PYRUVATE KINASE"/>
    <property type="match status" value="1"/>
</dbReference>
<keyword evidence="6" id="KW-0479">Metal-binding</keyword>
<dbReference type="SUPFAM" id="SSF50800">
    <property type="entry name" value="PK beta-barrel domain-like"/>
    <property type="match status" value="1"/>
</dbReference>
<evidence type="ECO:0000256" key="7">
    <source>
        <dbReference type="ARBA" id="ARBA00022741"/>
    </source>
</evidence>
<keyword evidence="7" id="KW-0547">Nucleotide-binding</keyword>
<comment type="cofactor">
    <cofactor evidence="1">
        <name>K(+)</name>
        <dbReference type="ChEBI" id="CHEBI:29103"/>
    </cofactor>
</comment>
<dbReference type="AlphaFoldDB" id="A0A6N9QX03"/>
<comment type="caution">
    <text evidence="14">The sequence shown here is derived from an EMBL/GenBank/DDBJ whole genome shotgun (WGS) entry which is preliminary data.</text>
</comment>
<dbReference type="GO" id="GO:0016301">
    <property type="term" value="F:kinase activity"/>
    <property type="evidence" value="ECO:0007669"/>
    <property type="project" value="UniProtKB-KW"/>
</dbReference>